<dbReference type="EMBL" id="CP012333">
    <property type="protein sequence ID" value="AKV00895.1"/>
    <property type="molecule type" value="Genomic_DNA"/>
</dbReference>
<dbReference type="GO" id="GO:0008236">
    <property type="term" value="F:serine-type peptidase activity"/>
    <property type="evidence" value="ECO:0007669"/>
    <property type="project" value="UniProtKB-KW"/>
</dbReference>
<dbReference type="GO" id="GO:0004175">
    <property type="term" value="F:endopeptidase activity"/>
    <property type="evidence" value="ECO:0007669"/>
    <property type="project" value="TreeGrafter"/>
</dbReference>
<evidence type="ECO:0000256" key="6">
    <source>
        <dbReference type="SAM" id="Phobius"/>
    </source>
</evidence>
<dbReference type="SMART" id="SM00228">
    <property type="entry name" value="PDZ"/>
    <property type="match status" value="1"/>
</dbReference>
<keyword evidence="6" id="KW-0812">Transmembrane</keyword>
<protein>
    <submittedName>
        <fullName evidence="8">Carboxyl-terminal protease</fullName>
    </submittedName>
</protein>
<keyword evidence="6" id="KW-0472">Membrane</keyword>
<feature type="region of interest" description="Disordered" evidence="5">
    <location>
        <begin position="1"/>
        <end position="26"/>
    </location>
</feature>
<dbReference type="AlphaFoldDB" id="A0A0K1Q657"/>
<dbReference type="SUPFAM" id="SSF52096">
    <property type="entry name" value="ClpP/crotonase"/>
    <property type="match status" value="1"/>
</dbReference>
<dbReference type="Pfam" id="PF22694">
    <property type="entry name" value="CtpB_N-like"/>
    <property type="match status" value="1"/>
</dbReference>
<keyword evidence="2 8" id="KW-0645">Protease</keyword>
<dbReference type="PROSITE" id="PS50106">
    <property type="entry name" value="PDZ"/>
    <property type="match status" value="1"/>
</dbReference>
<dbReference type="GO" id="GO:0007165">
    <property type="term" value="P:signal transduction"/>
    <property type="evidence" value="ECO:0007669"/>
    <property type="project" value="TreeGrafter"/>
</dbReference>
<dbReference type="PANTHER" id="PTHR32060">
    <property type="entry name" value="TAIL-SPECIFIC PROTEASE"/>
    <property type="match status" value="1"/>
</dbReference>
<feature type="domain" description="PDZ" evidence="7">
    <location>
        <begin position="114"/>
        <end position="186"/>
    </location>
</feature>
<dbReference type="OrthoDB" id="9812068at2"/>
<dbReference type="InterPro" id="IPR029045">
    <property type="entry name" value="ClpP/crotonase-like_dom_sf"/>
</dbReference>
<dbReference type="Pfam" id="PF17820">
    <property type="entry name" value="PDZ_6"/>
    <property type="match status" value="1"/>
</dbReference>
<evidence type="ECO:0000256" key="3">
    <source>
        <dbReference type="ARBA" id="ARBA00022801"/>
    </source>
</evidence>
<evidence type="ECO:0000313" key="9">
    <source>
        <dbReference type="Proteomes" id="UP000064967"/>
    </source>
</evidence>
<evidence type="ECO:0000256" key="1">
    <source>
        <dbReference type="ARBA" id="ARBA00009179"/>
    </source>
</evidence>
<dbReference type="FunFam" id="3.30.750.44:FF:000001">
    <property type="entry name" value="S41 family peptidase"/>
    <property type="match status" value="1"/>
</dbReference>
<dbReference type="GO" id="GO:0030288">
    <property type="term" value="C:outer membrane-bounded periplasmic space"/>
    <property type="evidence" value="ECO:0007669"/>
    <property type="project" value="TreeGrafter"/>
</dbReference>
<organism evidence="8 9">
    <name type="scientific">Labilithrix luteola</name>
    <dbReference type="NCBI Taxonomy" id="1391654"/>
    <lineage>
        <taxon>Bacteria</taxon>
        <taxon>Pseudomonadati</taxon>
        <taxon>Myxococcota</taxon>
        <taxon>Polyangia</taxon>
        <taxon>Polyangiales</taxon>
        <taxon>Labilitrichaceae</taxon>
        <taxon>Labilithrix</taxon>
    </lineage>
</organism>
<dbReference type="InterPro" id="IPR055210">
    <property type="entry name" value="CtpA/B_N"/>
</dbReference>
<evidence type="ECO:0000313" key="8">
    <source>
        <dbReference type="EMBL" id="AKV00895.1"/>
    </source>
</evidence>
<evidence type="ECO:0000256" key="5">
    <source>
        <dbReference type="SAM" id="MobiDB-lite"/>
    </source>
</evidence>
<dbReference type="InterPro" id="IPR004447">
    <property type="entry name" value="Peptidase_S41A"/>
</dbReference>
<dbReference type="InterPro" id="IPR036034">
    <property type="entry name" value="PDZ_sf"/>
</dbReference>
<dbReference type="KEGG" id="llu:AKJ09_07558"/>
<evidence type="ECO:0000256" key="2">
    <source>
        <dbReference type="ARBA" id="ARBA00022670"/>
    </source>
</evidence>
<proteinExistence type="inferred from homology"/>
<dbReference type="SUPFAM" id="SSF50156">
    <property type="entry name" value="PDZ domain-like"/>
    <property type="match status" value="1"/>
</dbReference>
<comment type="similarity">
    <text evidence="1">Belongs to the peptidase S41A family.</text>
</comment>
<keyword evidence="6" id="KW-1133">Transmembrane helix</keyword>
<evidence type="ECO:0000259" key="7">
    <source>
        <dbReference type="PROSITE" id="PS50106"/>
    </source>
</evidence>
<dbReference type="PANTHER" id="PTHR32060:SF30">
    <property type="entry name" value="CARBOXY-TERMINAL PROCESSING PROTEASE CTPA"/>
    <property type="match status" value="1"/>
</dbReference>
<dbReference type="GO" id="GO:0006508">
    <property type="term" value="P:proteolysis"/>
    <property type="evidence" value="ECO:0007669"/>
    <property type="project" value="UniProtKB-KW"/>
</dbReference>
<dbReference type="InterPro" id="IPR005151">
    <property type="entry name" value="Tail-specific_protease"/>
</dbReference>
<keyword evidence="9" id="KW-1185">Reference proteome</keyword>
<feature type="region of interest" description="Disordered" evidence="5">
    <location>
        <begin position="198"/>
        <end position="232"/>
    </location>
</feature>
<dbReference type="Gene3D" id="3.90.226.10">
    <property type="entry name" value="2-enoyl-CoA Hydratase, Chain A, domain 1"/>
    <property type="match status" value="1"/>
</dbReference>
<dbReference type="SMART" id="SM00245">
    <property type="entry name" value="TSPc"/>
    <property type="match status" value="1"/>
</dbReference>
<dbReference type="CDD" id="cd07560">
    <property type="entry name" value="Peptidase_S41_CPP"/>
    <property type="match status" value="1"/>
</dbReference>
<keyword evidence="4" id="KW-0720">Serine protease</keyword>
<name>A0A0K1Q657_9BACT</name>
<dbReference type="PATRIC" id="fig|1391654.3.peg.7669"/>
<dbReference type="Proteomes" id="UP000064967">
    <property type="component" value="Chromosome"/>
</dbReference>
<sequence>MSTTSTTPERPARSASSDSPRRERGRRHARRLLRFLVPTVAAFAGGLVVGGYRAEATPEQQNPYQAVSQLGRVLVQVENHYVDPVERGKLVEGAIKGMVENLDPHSSYLPPDEWKQFQSDTEGKFGGVGLEVDGRGDRLVIIAPIEGSPAARAGLRSGDQIIAIDGVDVMSEPLDRVVKKMRGAPGTKVKITVHRESGRGTAVAGAPDSGIVPSKNVAAPDGGAKSEDAGAAERTGQTLTFELAREIIHVSSVTAKLLEGNIAYIRLKQFQERTHDEMMQAAAKLREGAKGGAVSGVLLDLRSNPGGLVDEATDIADEFLGGGGIYSMRHRGEIIEDLKATPGGAFSNVPVVALVNEWSASASELLVGALQDNKRATVVGVNTFGKGSVQSIVPLPNGAGLKLTTARYYTPSGHAIQADGIHPDVVVEVGSRNAPELHVLRERDLPGHLAAEGPQGGAPTRDAGAIVVDGGVAENADLGNGILARDIPTDPSSSSDPVLRAGYQILRGQFEKR</sequence>
<gene>
    <name evidence="8" type="ORF">AKJ09_07558</name>
</gene>
<dbReference type="STRING" id="1391654.AKJ09_07558"/>
<keyword evidence="3" id="KW-0378">Hydrolase</keyword>
<dbReference type="Gene3D" id="2.30.42.10">
    <property type="match status" value="1"/>
</dbReference>
<evidence type="ECO:0000256" key="4">
    <source>
        <dbReference type="ARBA" id="ARBA00022825"/>
    </source>
</evidence>
<dbReference type="Pfam" id="PF03572">
    <property type="entry name" value="Peptidase_S41"/>
    <property type="match status" value="1"/>
</dbReference>
<dbReference type="InterPro" id="IPR041489">
    <property type="entry name" value="PDZ_6"/>
</dbReference>
<feature type="transmembrane region" description="Helical" evidence="6">
    <location>
        <begin position="32"/>
        <end position="52"/>
    </location>
</feature>
<dbReference type="CDD" id="cd06782">
    <property type="entry name" value="cpPDZ_CPP-like"/>
    <property type="match status" value="1"/>
</dbReference>
<dbReference type="RefSeq" id="WP_146652092.1">
    <property type="nucleotide sequence ID" value="NZ_CP012333.1"/>
</dbReference>
<dbReference type="Gene3D" id="3.30.750.44">
    <property type="match status" value="1"/>
</dbReference>
<accession>A0A0K1Q657</accession>
<dbReference type="InterPro" id="IPR001478">
    <property type="entry name" value="PDZ"/>
</dbReference>
<reference evidence="8 9" key="1">
    <citation type="submission" date="2015-08" db="EMBL/GenBank/DDBJ databases">
        <authorList>
            <person name="Babu N.S."/>
            <person name="Beckwith C.J."/>
            <person name="Beseler K.G."/>
            <person name="Brison A."/>
            <person name="Carone J.V."/>
            <person name="Caskin T.P."/>
            <person name="Diamond M."/>
            <person name="Durham M.E."/>
            <person name="Foxe J.M."/>
            <person name="Go M."/>
            <person name="Henderson B.A."/>
            <person name="Jones I.B."/>
            <person name="McGettigan J.A."/>
            <person name="Micheletti S.J."/>
            <person name="Nasrallah M.E."/>
            <person name="Ortiz D."/>
            <person name="Piller C.R."/>
            <person name="Privatt S.R."/>
            <person name="Schneider S.L."/>
            <person name="Sharp S."/>
            <person name="Smith T.C."/>
            <person name="Stanton J.D."/>
            <person name="Ullery H.E."/>
            <person name="Wilson R.J."/>
            <person name="Serrano M.G."/>
            <person name="Buck G."/>
            <person name="Lee V."/>
            <person name="Wang Y."/>
            <person name="Carvalho R."/>
            <person name="Voegtly L."/>
            <person name="Shi R."/>
            <person name="Duckworth R."/>
            <person name="Johnson A."/>
            <person name="Loviza R."/>
            <person name="Walstead R."/>
            <person name="Shah Z."/>
            <person name="Kiflezghi M."/>
            <person name="Wade K."/>
            <person name="Ball S.L."/>
            <person name="Bradley K.W."/>
            <person name="Asai D.J."/>
            <person name="Bowman C.A."/>
            <person name="Russell D.A."/>
            <person name="Pope W.H."/>
            <person name="Jacobs-Sera D."/>
            <person name="Hendrix R.W."/>
            <person name="Hatfull G.F."/>
        </authorList>
    </citation>
    <scope>NUCLEOTIDE SEQUENCE [LARGE SCALE GENOMIC DNA]</scope>
    <source>
        <strain evidence="8 9">DSM 27648</strain>
    </source>
</reference>